<proteinExistence type="predicted"/>
<dbReference type="Gene3D" id="3.50.50.60">
    <property type="entry name" value="FAD/NAD(P)-binding domain"/>
    <property type="match status" value="1"/>
</dbReference>
<dbReference type="Proteomes" id="UP000652430">
    <property type="component" value="Unassembled WGS sequence"/>
</dbReference>
<dbReference type="InterPro" id="IPR033856">
    <property type="entry name" value="Trp_halogen"/>
</dbReference>
<dbReference type="InterPro" id="IPR006905">
    <property type="entry name" value="Flavin_halogenase"/>
</dbReference>
<evidence type="ECO:0000313" key="2">
    <source>
        <dbReference type="Proteomes" id="UP000652430"/>
    </source>
</evidence>
<reference evidence="2" key="1">
    <citation type="journal article" date="2019" name="Int. J. Syst. Evol. Microbiol.">
        <title>The Global Catalogue of Microorganisms (GCM) 10K type strain sequencing project: providing services to taxonomists for standard genome sequencing and annotation.</title>
        <authorList>
            <consortium name="The Broad Institute Genomics Platform"/>
            <consortium name="The Broad Institute Genome Sequencing Center for Infectious Disease"/>
            <person name="Wu L."/>
            <person name="Ma J."/>
        </authorList>
    </citation>
    <scope>NUCLEOTIDE SEQUENCE [LARGE SCALE GENOMIC DNA]</scope>
    <source>
        <strain evidence="2">CGMCC 1.8957</strain>
    </source>
</reference>
<dbReference type="EMBL" id="BNAQ01000001">
    <property type="protein sequence ID" value="GHH09893.1"/>
    <property type="molecule type" value="Genomic_DNA"/>
</dbReference>
<evidence type="ECO:0000313" key="1">
    <source>
        <dbReference type="EMBL" id="GHH09893.1"/>
    </source>
</evidence>
<name>A0ABQ3L9X4_9SPHN</name>
<organism evidence="1 2">
    <name type="scientific">Sphingomonas glacialis</name>
    <dbReference type="NCBI Taxonomy" id="658225"/>
    <lineage>
        <taxon>Bacteria</taxon>
        <taxon>Pseudomonadati</taxon>
        <taxon>Pseudomonadota</taxon>
        <taxon>Alphaproteobacteria</taxon>
        <taxon>Sphingomonadales</taxon>
        <taxon>Sphingomonadaceae</taxon>
        <taxon>Sphingomonas</taxon>
    </lineage>
</organism>
<accession>A0ABQ3L9X4</accession>
<sequence length="509" mass="55679">MTEGQQAKPVRKILIVGGGSAGWMTAAALARSLPREQCRITLLESDEIGTVGVGEATIPPIRQFNTLLGVDENDFVRATQATFKLGIAFENWSALGSRYLHPFGRFGADIGPLPFPSYWHALARANPAAAGSLSEYSLPAMAAASGKFCRPSPDPRNTLNNISYAFHFDAGRYARFLRGRAEDDGVVRIEGRVVEVPIDASGDVAGVMLADGRRIDADFFVDCSGFRGMLIEGALGTGYDDWRHWLPCDRAVALPTERVGSPLPYTRSIAGSAGWQWRIPLQHRSGNGHVFCSEFLGADQAEAELRAGVEGKPLADARLLRFTTGKRKKVWNRNVLAVGLAAGFLEPLESTSLHLVQSAITRLLALFPDRSFAQPDIDYYNATTATEYERIRDFLVLHYHATTRDDSPFWRHCAEMPIPDTLAERLALYRSRGRFFPVALDLFLEPSWVAVMEGQGVTPGQSDPMAGLQFDTMAALLPRIRGAVAQAVKAMPTHADFIRTTCAAPAADR</sequence>
<dbReference type="SUPFAM" id="SSF51905">
    <property type="entry name" value="FAD/NAD(P)-binding domain"/>
    <property type="match status" value="1"/>
</dbReference>
<dbReference type="InterPro" id="IPR050816">
    <property type="entry name" value="Flavin-dep_Halogenase_NPB"/>
</dbReference>
<dbReference type="PIRSF" id="PIRSF011396">
    <property type="entry name" value="Trp_halogenase"/>
    <property type="match status" value="1"/>
</dbReference>
<dbReference type="PANTHER" id="PTHR43747:SF4">
    <property type="entry name" value="FLAVIN-DEPENDENT TRYPTOPHAN HALOGENASE"/>
    <property type="match status" value="1"/>
</dbReference>
<protein>
    <submittedName>
        <fullName evidence="1">Tryptophan halogenase</fullName>
    </submittedName>
</protein>
<gene>
    <name evidence="1" type="ORF">GCM10008023_07090</name>
</gene>
<dbReference type="PANTHER" id="PTHR43747">
    <property type="entry name" value="FAD-BINDING PROTEIN"/>
    <property type="match status" value="1"/>
</dbReference>
<keyword evidence="2" id="KW-1185">Reference proteome</keyword>
<dbReference type="InterPro" id="IPR036188">
    <property type="entry name" value="FAD/NAD-bd_sf"/>
</dbReference>
<dbReference type="RefSeq" id="WP_189675123.1">
    <property type="nucleotide sequence ID" value="NZ_BNAQ01000001.1"/>
</dbReference>
<comment type="caution">
    <text evidence="1">The sequence shown here is derived from an EMBL/GenBank/DDBJ whole genome shotgun (WGS) entry which is preliminary data.</text>
</comment>
<dbReference type="Pfam" id="PF04820">
    <property type="entry name" value="Trp_halogenase"/>
    <property type="match status" value="1"/>
</dbReference>